<proteinExistence type="predicted"/>
<dbReference type="EMBL" id="HBGE01011033">
    <property type="protein sequence ID" value="CAD9099078.1"/>
    <property type="molecule type" value="Transcribed_RNA"/>
</dbReference>
<name>A0A7S1LB91_ALECA</name>
<dbReference type="InterPro" id="IPR027417">
    <property type="entry name" value="P-loop_NTPase"/>
</dbReference>
<feature type="region of interest" description="Disordered" evidence="1">
    <location>
        <begin position="43"/>
        <end position="66"/>
    </location>
</feature>
<keyword evidence="2" id="KW-0732">Signal</keyword>
<organism evidence="3">
    <name type="scientific">Alexandrium catenella</name>
    <name type="common">Red tide dinoflagellate</name>
    <name type="synonym">Gonyaulax catenella</name>
    <dbReference type="NCBI Taxonomy" id="2925"/>
    <lineage>
        <taxon>Eukaryota</taxon>
        <taxon>Sar</taxon>
        <taxon>Alveolata</taxon>
        <taxon>Dinophyceae</taxon>
        <taxon>Gonyaulacales</taxon>
        <taxon>Pyrocystaceae</taxon>
        <taxon>Alexandrium</taxon>
    </lineage>
</organism>
<sequence>MVGLLFVGATSAAAAGVSHCEGSSCRAVVLDGDAGGSMSLLQHRGSDKAHRRAPPALEPMDPESQRKRLEKATPMAWFHVPKCGSSLENLLIHLPGLCPGVPDDIVVSVETFGENHNSAFKKAYRPLDQDGACPGSFTHWGAHDGADPDWETMYNGHAITMLREPEQRLLSGYNYGQHSWPGDWPAWSELEYADKLQGCAVRMLVHGGSDMKDTCGGRYTGMPTPDEVKLAIERLKTGFVFVGITDKWALSMCLGHRMFGGKCRTSDFVDGRITALDGEKETRGKVMPEPHLYDLSPLKGFRDPYDGQLYEAGLEIFNDNLRRYNVSIESCKPCFDEAGIEVSA</sequence>
<protein>
    <submittedName>
        <fullName evidence="3">Uncharacterized protein</fullName>
    </submittedName>
</protein>
<evidence type="ECO:0000256" key="1">
    <source>
        <dbReference type="SAM" id="MobiDB-lite"/>
    </source>
</evidence>
<evidence type="ECO:0000256" key="2">
    <source>
        <dbReference type="SAM" id="SignalP"/>
    </source>
</evidence>
<feature type="signal peptide" evidence="2">
    <location>
        <begin position="1"/>
        <end position="20"/>
    </location>
</feature>
<accession>A0A7S1LB91</accession>
<dbReference type="AlphaFoldDB" id="A0A7S1LB91"/>
<evidence type="ECO:0000313" key="3">
    <source>
        <dbReference type="EMBL" id="CAD9099078.1"/>
    </source>
</evidence>
<dbReference type="Gene3D" id="3.40.50.300">
    <property type="entry name" value="P-loop containing nucleotide triphosphate hydrolases"/>
    <property type="match status" value="1"/>
</dbReference>
<gene>
    <name evidence="3" type="ORF">ACAT0790_LOCUS6450</name>
</gene>
<reference evidence="3" key="1">
    <citation type="submission" date="2021-01" db="EMBL/GenBank/DDBJ databases">
        <authorList>
            <person name="Corre E."/>
            <person name="Pelletier E."/>
            <person name="Niang G."/>
            <person name="Scheremetjew M."/>
            <person name="Finn R."/>
            <person name="Kale V."/>
            <person name="Holt S."/>
            <person name="Cochrane G."/>
            <person name="Meng A."/>
            <person name="Brown T."/>
            <person name="Cohen L."/>
        </authorList>
    </citation>
    <scope>NUCLEOTIDE SEQUENCE</scope>
    <source>
        <strain evidence="3">OF101</strain>
    </source>
</reference>
<feature type="chain" id="PRO_5030505988" evidence="2">
    <location>
        <begin position="21"/>
        <end position="344"/>
    </location>
</feature>